<name>A0A418WQZ9_9SPHN</name>
<keyword evidence="1" id="KW-0472">Membrane</keyword>
<dbReference type="OrthoDB" id="7293882at2"/>
<evidence type="ECO:0008006" key="4">
    <source>
        <dbReference type="Google" id="ProtNLM"/>
    </source>
</evidence>
<proteinExistence type="predicted"/>
<organism evidence="2 3">
    <name type="scientific">Sphingomonas cavernae</name>
    <dbReference type="NCBI Taxonomy" id="2320861"/>
    <lineage>
        <taxon>Bacteria</taxon>
        <taxon>Pseudomonadati</taxon>
        <taxon>Pseudomonadota</taxon>
        <taxon>Alphaproteobacteria</taxon>
        <taxon>Sphingomonadales</taxon>
        <taxon>Sphingomonadaceae</taxon>
        <taxon>Sphingomonas</taxon>
    </lineage>
</organism>
<feature type="transmembrane region" description="Helical" evidence="1">
    <location>
        <begin position="244"/>
        <end position="263"/>
    </location>
</feature>
<feature type="transmembrane region" description="Helical" evidence="1">
    <location>
        <begin position="89"/>
        <end position="113"/>
    </location>
</feature>
<keyword evidence="1" id="KW-1133">Transmembrane helix</keyword>
<feature type="transmembrane region" description="Helical" evidence="1">
    <location>
        <begin position="275"/>
        <end position="293"/>
    </location>
</feature>
<keyword evidence="1" id="KW-0812">Transmembrane</keyword>
<reference evidence="2 3" key="1">
    <citation type="submission" date="2018-09" db="EMBL/GenBank/DDBJ databases">
        <authorList>
            <person name="Zhu H."/>
        </authorList>
    </citation>
    <scope>NUCLEOTIDE SEQUENCE [LARGE SCALE GENOMIC DNA]</scope>
    <source>
        <strain evidence="2 3">K2R01-6</strain>
    </source>
</reference>
<dbReference type="EMBL" id="QYUM01000002">
    <property type="protein sequence ID" value="RJF93690.1"/>
    <property type="molecule type" value="Genomic_DNA"/>
</dbReference>
<dbReference type="Proteomes" id="UP000286100">
    <property type="component" value="Unassembled WGS sequence"/>
</dbReference>
<feature type="transmembrane region" description="Helical" evidence="1">
    <location>
        <begin position="125"/>
        <end position="153"/>
    </location>
</feature>
<feature type="transmembrane region" description="Helical" evidence="1">
    <location>
        <begin position="47"/>
        <end position="69"/>
    </location>
</feature>
<accession>A0A418WQZ9</accession>
<dbReference type="AlphaFoldDB" id="A0A418WQZ9"/>
<keyword evidence="3" id="KW-1185">Reference proteome</keyword>
<comment type="caution">
    <text evidence="2">The sequence shown here is derived from an EMBL/GenBank/DDBJ whole genome shotgun (WGS) entry which is preliminary data.</text>
</comment>
<feature type="transmembrane region" description="Helical" evidence="1">
    <location>
        <begin position="221"/>
        <end position="238"/>
    </location>
</feature>
<evidence type="ECO:0000313" key="3">
    <source>
        <dbReference type="Proteomes" id="UP000286100"/>
    </source>
</evidence>
<gene>
    <name evidence="2" type="ORF">D3876_05155</name>
</gene>
<protein>
    <recommendedName>
        <fullName evidence="4">Glycosyltransferase RgtA/B/C/D-like domain-containing protein</fullName>
    </recommendedName>
</protein>
<feature type="transmembrane region" description="Helical" evidence="1">
    <location>
        <begin position="22"/>
        <end position="40"/>
    </location>
</feature>
<sequence>MGRYRVELDLASSPGLQQFYDFQWRLIGNLGVDLLVIPLAKLFGLELAVKLIVMAIPPLTVTGFLLIAQEVHGRLPPTAALALPLAYGYPFQFGFINFALSMALTFLAFALWLKLTRARRLAVRNCIFVPLSVIIWTTHVFGWGVLGLLVFAAELTRLRGEGKRWTDAAFHGSLNCLPLAPPLLLMLMWRSGEVTGSTGDWFNWPAKIGYFAMMLLDRWRILDLFSVAVLAVTVYAAARDRETGFSRTIGIGALLLLAAYVFLPRVLIGSAYADMRLAPFVMAVALLAIRFAPACQQRHLQLVAVGALAFFLVRTTATTISFWLYDRDYDRELAAVPHIPEHARLVSFVGTTCNFPYWGLTKMEHLPSLALVRRGAYANDQWIMPGAQLLGTRHQEAGWFSRDPSQLTSREACKHEAWLTLNDALDRLPRSAFDYLWLINPPPFDRTKLDGLEMIWRDGNSALFRIPQRANTAFANGAKDDQP</sequence>
<evidence type="ECO:0000313" key="2">
    <source>
        <dbReference type="EMBL" id="RJF93690.1"/>
    </source>
</evidence>
<feature type="transmembrane region" description="Helical" evidence="1">
    <location>
        <begin position="299"/>
        <end position="325"/>
    </location>
</feature>
<evidence type="ECO:0000256" key="1">
    <source>
        <dbReference type="SAM" id="Phobius"/>
    </source>
</evidence>